<name>A0A7X0AWL1_9PROT</name>
<feature type="domain" description="Bro-N" evidence="1">
    <location>
        <begin position="1"/>
        <end position="107"/>
    </location>
</feature>
<dbReference type="PANTHER" id="PTHR36180:SF2">
    <property type="entry name" value="BRO FAMILY PROTEIN"/>
    <property type="match status" value="1"/>
</dbReference>
<dbReference type="Proteomes" id="UP000539175">
    <property type="component" value="Unassembled WGS sequence"/>
</dbReference>
<dbReference type="SUPFAM" id="SSF109709">
    <property type="entry name" value="KorB DNA-binding domain-like"/>
    <property type="match status" value="1"/>
</dbReference>
<dbReference type="AlphaFoldDB" id="A0A7X0AWL1"/>
<dbReference type="RefSeq" id="WP_184799880.1">
    <property type="nucleotide sequence ID" value="NZ_JACIIZ010000005.1"/>
</dbReference>
<gene>
    <name evidence="2" type="ORF">FHS74_001956</name>
</gene>
<evidence type="ECO:0000259" key="1">
    <source>
        <dbReference type="PROSITE" id="PS51750"/>
    </source>
</evidence>
<keyword evidence="3" id="KW-1185">Reference proteome</keyword>
<dbReference type="PANTHER" id="PTHR36180">
    <property type="entry name" value="DNA-BINDING PROTEIN-RELATED-RELATED"/>
    <property type="match status" value="1"/>
</dbReference>
<evidence type="ECO:0000313" key="3">
    <source>
        <dbReference type="Proteomes" id="UP000539175"/>
    </source>
</evidence>
<dbReference type="InterPro" id="IPR003497">
    <property type="entry name" value="BRO_N_domain"/>
</dbReference>
<dbReference type="SMART" id="SM01040">
    <property type="entry name" value="Bro-N"/>
    <property type="match status" value="1"/>
</dbReference>
<dbReference type="EMBL" id="JACIIZ010000005">
    <property type="protein sequence ID" value="MBB6251405.1"/>
    <property type="molecule type" value="Genomic_DNA"/>
</dbReference>
<dbReference type="PROSITE" id="PS51750">
    <property type="entry name" value="BRO_N"/>
    <property type="match status" value="1"/>
</dbReference>
<accession>A0A7X0AWL1</accession>
<dbReference type="Gene3D" id="1.10.10.2830">
    <property type="match status" value="1"/>
</dbReference>
<organism evidence="2 3">
    <name type="scientific">Nitrospirillum iridis</name>
    <dbReference type="NCBI Taxonomy" id="765888"/>
    <lineage>
        <taxon>Bacteria</taxon>
        <taxon>Pseudomonadati</taxon>
        <taxon>Pseudomonadota</taxon>
        <taxon>Alphaproteobacteria</taxon>
        <taxon>Rhodospirillales</taxon>
        <taxon>Azospirillaceae</taxon>
        <taxon>Nitrospirillum</taxon>
    </lineage>
</organism>
<reference evidence="2 3" key="1">
    <citation type="submission" date="2020-08" db="EMBL/GenBank/DDBJ databases">
        <title>Genomic Encyclopedia of Type Strains, Phase IV (KMG-IV): sequencing the most valuable type-strain genomes for metagenomic binning, comparative biology and taxonomic classification.</title>
        <authorList>
            <person name="Goeker M."/>
        </authorList>
    </citation>
    <scope>NUCLEOTIDE SEQUENCE [LARGE SCALE GENOMIC DNA]</scope>
    <source>
        <strain evidence="2 3">DSM 22198</strain>
    </source>
</reference>
<dbReference type="Pfam" id="PF02498">
    <property type="entry name" value="Bro-N"/>
    <property type="match status" value="1"/>
</dbReference>
<comment type="caution">
    <text evidence="2">The sequence shown here is derived from an EMBL/GenBank/DDBJ whole genome shotgun (WGS) entry which is preliminary data.</text>
</comment>
<protein>
    <submittedName>
        <fullName evidence="2">Prophage antirepressor-like protein</fullName>
    </submittedName>
</protein>
<evidence type="ECO:0000313" key="2">
    <source>
        <dbReference type="EMBL" id="MBB6251405.1"/>
    </source>
</evidence>
<proteinExistence type="predicted"/>
<sequence>MTAVIPFSFEGANVRVLDREGAPWWVLSDVCRVLEIGNTSDASRRLDPDERDTLDNIEGIARAQVQQLTVINESGLYSLILTSRKPAAKRFKKWVTAEVLPSLRRTGRYEMGQAARPLPRIVLTDEDYRKRLMVVTYLRVHGPLAAQRYWRDIGLATASPPPEIPSAPGASALNMAEWWRGMADGGMTASEIGAASGVNPRVVQYSLRMVERLIDPAKRALEEGKINPYQARHMSAGNEEQQAAILALIQSGVALTGDQIATYFRVPADEGAAGGTP</sequence>